<keyword evidence="6" id="KW-0325">Glycoprotein</keyword>
<feature type="domain" description="Alpha-L-arabinofuranosidase C-terminal" evidence="8">
    <location>
        <begin position="549"/>
        <end position="724"/>
    </location>
</feature>
<accession>A0AAE0BX29</accession>
<evidence type="ECO:0000256" key="1">
    <source>
        <dbReference type="ARBA" id="ARBA00001462"/>
    </source>
</evidence>
<dbReference type="EC" id="3.2.1.55" evidence="3"/>
<dbReference type="InterPro" id="IPR010720">
    <property type="entry name" value="Alpha-L-AF_C"/>
</dbReference>
<sequence>MEQVMLHVCIWSLSLVSTQAGLIPESSRMGLAGWIYSKGALAAGGDVHTGKYNFTGAIAFCTSNYECAGFTFKGNSSEPAEEVLVYFKSTYEPNTDPLWNTYVKNFKEVELIIDPDNVTHTTNPLYLGCHSDSGYTHQPRGFYSQLLYGETFQNITGRVGPGRWNQIYEDAQAKIIADAAHPFVSGMPSQLLEFESGGGRVGLSNRGLGNEGLALSGGKVYEGYLFARADKPVNLTVSLEDYTTTAVLASTTLVIKPGNWTRYNFSLTPSAGTACETIDVRSDPNIDCGGQGSPLTPGHACIKCAGEFAVALGKAGDAVNLGYAMLQPGEWGRYKGLEVLKSGVDILKSMGVTVIRQGGTFACAPDNGAYYQWQKWTGPAYKRESVGAEWGHSYISGWGPFEMVDMCNAAGIEPVMTTTASSTPGDYADLVEYCWGDATTPMGWKRIHVDGHPAPYRVKFFELGNEQYNTDYVQQVEAMEKRAAQLGMPETLYYMFPENGGLNSSDMKRAVAARLPIGHILADIHTGGDGGMTQAEGLFAASADFKQGAVNAETNAGTHHMKRAVLEAADLNNFLNTKEPRMILRTASFCTERSGHFDSFDQGLSFFLPNMTWLQPPGYVHQMYSDSWLPHALDVVVSGRFDQSASAARSEAGGDIVVRYVNKAAIEVNATMTIKGMAGPLSVKWLELSAADPLDANSPGMPAHISPVARLITVGSNITFSPNSVTILTIHKNAPKSPGVYFE</sequence>
<dbReference type="SMART" id="SM00813">
    <property type="entry name" value="Alpha-L-AF_C"/>
    <property type="match status" value="1"/>
</dbReference>
<evidence type="ECO:0000256" key="5">
    <source>
        <dbReference type="ARBA" id="ARBA00022801"/>
    </source>
</evidence>
<evidence type="ECO:0000313" key="9">
    <source>
        <dbReference type="EMBL" id="KAK3243342.1"/>
    </source>
</evidence>
<gene>
    <name evidence="9" type="ORF">CYMTET_46991</name>
</gene>
<dbReference type="Gene3D" id="2.60.40.1180">
    <property type="entry name" value="Golgi alpha-mannosidase II"/>
    <property type="match status" value="1"/>
</dbReference>
<dbReference type="SUPFAM" id="SSF51445">
    <property type="entry name" value="(Trans)glycosidases"/>
    <property type="match status" value="1"/>
</dbReference>
<keyword evidence="10" id="KW-1185">Reference proteome</keyword>
<dbReference type="Proteomes" id="UP001190700">
    <property type="component" value="Unassembled WGS sequence"/>
</dbReference>
<protein>
    <recommendedName>
        <fullName evidence="3">non-reducing end alpha-L-arabinofuranosidase</fullName>
        <ecNumber evidence="3">3.2.1.55</ecNumber>
    </recommendedName>
</protein>
<organism evidence="9 10">
    <name type="scientific">Cymbomonas tetramitiformis</name>
    <dbReference type="NCBI Taxonomy" id="36881"/>
    <lineage>
        <taxon>Eukaryota</taxon>
        <taxon>Viridiplantae</taxon>
        <taxon>Chlorophyta</taxon>
        <taxon>Pyramimonadophyceae</taxon>
        <taxon>Pyramimonadales</taxon>
        <taxon>Pyramimonadaceae</taxon>
        <taxon>Cymbomonas</taxon>
    </lineage>
</organism>
<dbReference type="InterPro" id="IPR051563">
    <property type="entry name" value="Glycosyl_Hydrolase_51"/>
</dbReference>
<proteinExistence type="inferred from homology"/>
<dbReference type="Gene3D" id="3.20.20.80">
    <property type="entry name" value="Glycosidases"/>
    <property type="match status" value="1"/>
</dbReference>
<evidence type="ECO:0000256" key="3">
    <source>
        <dbReference type="ARBA" id="ARBA00012670"/>
    </source>
</evidence>
<feature type="signal peptide" evidence="7">
    <location>
        <begin position="1"/>
        <end position="20"/>
    </location>
</feature>
<dbReference type="Pfam" id="PF22848">
    <property type="entry name" value="ASD1_dom"/>
    <property type="match status" value="1"/>
</dbReference>
<feature type="chain" id="PRO_5042234066" description="non-reducing end alpha-L-arabinofuranosidase" evidence="7">
    <location>
        <begin position="21"/>
        <end position="743"/>
    </location>
</feature>
<dbReference type="PANTHER" id="PTHR31776">
    <property type="entry name" value="ALPHA-L-ARABINOFURANOSIDASE 1"/>
    <property type="match status" value="1"/>
</dbReference>
<comment type="caution">
    <text evidence="9">The sequence shown here is derived from an EMBL/GenBank/DDBJ whole genome shotgun (WGS) entry which is preliminary data.</text>
</comment>
<dbReference type="PANTHER" id="PTHR31776:SF0">
    <property type="entry name" value="ALPHA-L-ARABINOFURANOSIDASE 1"/>
    <property type="match status" value="1"/>
</dbReference>
<evidence type="ECO:0000256" key="4">
    <source>
        <dbReference type="ARBA" id="ARBA00022729"/>
    </source>
</evidence>
<keyword evidence="4 7" id="KW-0732">Signal</keyword>
<dbReference type="EMBL" id="LGRX02032947">
    <property type="protein sequence ID" value="KAK3243342.1"/>
    <property type="molecule type" value="Genomic_DNA"/>
</dbReference>
<comment type="similarity">
    <text evidence="2">Belongs to the glycosyl hydrolase 51 family.</text>
</comment>
<evidence type="ECO:0000256" key="6">
    <source>
        <dbReference type="ARBA" id="ARBA00023180"/>
    </source>
</evidence>
<dbReference type="InterPro" id="IPR013780">
    <property type="entry name" value="Glyco_hydro_b"/>
</dbReference>
<dbReference type="AlphaFoldDB" id="A0AAE0BX29"/>
<name>A0AAE0BX29_9CHLO</name>
<dbReference type="InterPro" id="IPR017853">
    <property type="entry name" value="GH"/>
</dbReference>
<dbReference type="InterPro" id="IPR055235">
    <property type="entry name" value="ASD1_cat"/>
</dbReference>
<evidence type="ECO:0000256" key="2">
    <source>
        <dbReference type="ARBA" id="ARBA00007186"/>
    </source>
</evidence>
<evidence type="ECO:0000259" key="8">
    <source>
        <dbReference type="SMART" id="SM00813"/>
    </source>
</evidence>
<comment type="catalytic activity">
    <reaction evidence="1">
        <text>Hydrolysis of terminal non-reducing alpha-L-arabinofuranoside residues in alpha-L-arabinosides.</text>
        <dbReference type="EC" id="3.2.1.55"/>
    </reaction>
</comment>
<keyword evidence="5" id="KW-0378">Hydrolase</keyword>
<reference evidence="9 10" key="1">
    <citation type="journal article" date="2015" name="Genome Biol. Evol.">
        <title>Comparative Genomics of a Bacterivorous Green Alga Reveals Evolutionary Causalities and Consequences of Phago-Mixotrophic Mode of Nutrition.</title>
        <authorList>
            <person name="Burns J.A."/>
            <person name="Paasch A."/>
            <person name="Narechania A."/>
            <person name="Kim E."/>
        </authorList>
    </citation>
    <scope>NUCLEOTIDE SEQUENCE [LARGE SCALE GENOMIC DNA]</scope>
    <source>
        <strain evidence="9 10">PLY_AMNH</strain>
    </source>
</reference>
<dbReference type="GO" id="GO:0046373">
    <property type="term" value="P:L-arabinose metabolic process"/>
    <property type="evidence" value="ECO:0007669"/>
    <property type="project" value="InterPro"/>
</dbReference>
<dbReference type="GO" id="GO:0046556">
    <property type="term" value="F:alpha-L-arabinofuranosidase activity"/>
    <property type="evidence" value="ECO:0007669"/>
    <property type="project" value="UniProtKB-EC"/>
</dbReference>
<evidence type="ECO:0000256" key="7">
    <source>
        <dbReference type="SAM" id="SignalP"/>
    </source>
</evidence>
<evidence type="ECO:0000313" key="10">
    <source>
        <dbReference type="Proteomes" id="UP001190700"/>
    </source>
</evidence>